<organism evidence="2 4">
    <name type="scientific">Bifidobacterium eulemuris</name>
    <dbReference type="NCBI Taxonomy" id="1765219"/>
    <lineage>
        <taxon>Bacteria</taxon>
        <taxon>Bacillati</taxon>
        <taxon>Actinomycetota</taxon>
        <taxon>Actinomycetes</taxon>
        <taxon>Bifidobacteriales</taxon>
        <taxon>Bifidobacteriaceae</taxon>
        <taxon>Bifidobacterium</taxon>
    </lineage>
</organism>
<dbReference type="KEGG" id="beu:BE0216_00070"/>
<protein>
    <recommendedName>
        <fullName evidence="5">SGNH/GDSL hydrolase family protein</fullName>
    </recommendedName>
</protein>
<dbReference type="EMBL" id="CP062938">
    <property type="protein sequence ID" value="QOL31041.1"/>
    <property type="molecule type" value="Genomic_DNA"/>
</dbReference>
<evidence type="ECO:0000313" key="3">
    <source>
        <dbReference type="EMBL" id="QOL33055.1"/>
    </source>
</evidence>
<feature type="compositionally biased region" description="Polar residues" evidence="1">
    <location>
        <begin position="137"/>
        <end position="152"/>
    </location>
</feature>
<feature type="region of interest" description="Disordered" evidence="1">
    <location>
        <begin position="134"/>
        <end position="153"/>
    </location>
</feature>
<accession>A0A7L9SL51</accession>
<dbReference type="Gene3D" id="3.40.50.1110">
    <property type="entry name" value="SGNH hydrolase"/>
    <property type="match status" value="1"/>
</dbReference>
<dbReference type="SUPFAM" id="SSF52266">
    <property type="entry name" value="SGNH hydrolase"/>
    <property type="match status" value="1"/>
</dbReference>
<dbReference type="EMBL" id="CP062938">
    <property type="protein sequence ID" value="QOL33055.1"/>
    <property type="molecule type" value="Genomic_DNA"/>
</dbReference>
<evidence type="ECO:0008006" key="5">
    <source>
        <dbReference type="Google" id="ProtNLM"/>
    </source>
</evidence>
<dbReference type="Proteomes" id="UP000593943">
    <property type="component" value="Chromosome"/>
</dbReference>
<evidence type="ECO:0000256" key="1">
    <source>
        <dbReference type="SAM" id="MobiDB-lite"/>
    </source>
</evidence>
<evidence type="ECO:0000313" key="2">
    <source>
        <dbReference type="EMBL" id="QOL31041.1"/>
    </source>
</evidence>
<keyword evidence="4" id="KW-1185">Reference proteome</keyword>
<dbReference type="RefSeq" id="WP_193042819.1">
    <property type="nucleotide sequence ID" value="NZ_CP062938.1"/>
</dbReference>
<dbReference type="InterPro" id="IPR036514">
    <property type="entry name" value="SGNH_hydro_sf"/>
</dbReference>
<gene>
    <name evidence="2" type="ORF">BE0216_00070</name>
    <name evidence="3" type="ORF">BE0216_11870</name>
</gene>
<proteinExistence type="predicted"/>
<dbReference type="AlphaFoldDB" id="A0A7L9SL51"/>
<reference evidence="2 4" key="1">
    <citation type="submission" date="2020-10" db="EMBL/GenBank/DDBJ databases">
        <title>Genome sequencing of Bifidobacterium eulemuris_DSMZ_100216.</title>
        <authorList>
            <person name="Kim J."/>
        </authorList>
    </citation>
    <scope>NUCLEOTIDE SEQUENCE [LARGE SCALE GENOMIC DNA]</scope>
    <source>
        <strain evidence="2 4">DSM 100216</strain>
    </source>
</reference>
<sequence>MPADAPEPDIIVFDGLTNDVHQGFIRENPGSLTALDEFDPACFDSDTYAGCFESTIAEFRRHWPSVPIIYLAVHRNGGQSYDDQLTARRLALGACSKWNVAVADVWADSDLDTRRTADRERYSFDALGCDGLPGTPETITYSQPDTQPSGTHPNFPAIDRFYTPVLGEKISFVIEGLR</sequence>
<evidence type="ECO:0000313" key="4">
    <source>
        <dbReference type="Proteomes" id="UP000593943"/>
    </source>
</evidence>
<dbReference type="KEGG" id="beu:BE0216_11870"/>
<name>A0A7L9SL51_9BIFI</name>